<reference evidence="1 2" key="1">
    <citation type="journal article" date="2016" name="Nat. Commun.">
        <title>Thousands of microbial genomes shed light on interconnected biogeochemical processes in an aquifer system.</title>
        <authorList>
            <person name="Anantharaman K."/>
            <person name="Brown C.T."/>
            <person name="Hug L.A."/>
            <person name="Sharon I."/>
            <person name="Castelle C.J."/>
            <person name="Probst A.J."/>
            <person name="Thomas B.C."/>
            <person name="Singh A."/>
            <person name="Wilkins M.J."/>
            <person name="Karaoz U."/>
            <person name="Brodie E.L."/>
            <person name="Williams K.H."/>
            <person name="Hubbard S.S."/>
            <person name="Banfield J.F."/>
        </authorList>
    </citation>
    <scope>NUCLEOTIDE SEQUENCE [LARGE SCALE GENOMIC DNA]</scope>
</reference>
<dbReference type="EMBL" id="MHWF01000032">
    <property type="protein sequence ID" value="OHB04856.1"/>
    <property type="molecule type" value="Genomic_DNA"/>
</dbReference>
<protein>
    <submittedName>
        <fullName evidence="1">Uncharacterized protein</fullName>
    </submittedName>
</protein>
<evidence type="ECO:0000313" key="2">
    <source>
        <dbReference type="Proteomes" id="UP000177722"/>
    </source>
</evidence>
<evidence type="ECO:0000313" key="1">
    <source>
        <dbReference type="EMBL" id="OHB04856.1"/>
    </source>
</evidence>
<sequence>MKKKFPEHIRRMQKIFDVPDEAVIEVKLSEGDPRVCDYCNDVLVDEKGTTVRKTHLTDYGLMCERCLGSIKPLATYSEGQSVYYEHWYQDGIAR</sequence>
<proteinExistence type="predicted"/>
<name>A0A1G2U5T9_9BACT</name>
<accession>A0A1G2U5T9</accession>
<dbReference type="AlphaFoldDB" id="A0A1G2U5T9"/>
<gene>
    <name evidence="1" type="ORF">A3B16_01455</name>
</gene>
<dbReference type="Proteomes" id="UP000177722">
    <property type="component" value="Unassembled WGS sequence"/>
</dbReference>
<organism evidence="1 2">
    <name type="scientific">Candidatus Zambryskibacteria bacterium RIFCSPLOWO2_01_FULL_45_43</name>
    <dbReference type="NCBI Taxonomy" id="1802762"/>
    <lineage>
        <taxon>Bacteria</taxon>
        <taxon>Candidatus Zambryskiibacteriota</taxon>
    </lineage>
</organism>
<comment type="caution">
    <text evidence="1">The sequence shown here is derived from an EMBL/GenBank/DDBJ whole genome shotgun (WGS) entry which is preliminary data.</text>
</comment>